<dbReference type="PANTHER" id="PTHR47966">
    <property type="entry name" value="BETA-SITE APP-CLEAVING ENZYME, ISOFORM A-RELATED"/>
    <property type="match status" value="1"/>
</dbReference>
<dbReference type="PROSITE" id="PS00141">
    <property type="entry name" value="ASP_PROTEASE"/>
    <property type="match status" value="1"/>
</dbReference>
<evidence type="ECO:0000313" key="11">
    <source>
        <dbReference type="Proteomes" id="UP000694416"/>
    </source>
</evidence>
<dbReference type="GO" id="GO:0007586">
    <property type="term" value="P:digestion"/>
    <property type="evidence" value="ECO:0007669"/>
    <property type="project" value="UniProtKB-KW"/>
</dbReference>
<feature type="domain" description="Peptidase A1" evidence="9">
    <location>
        <begin position="1"/>
        <end position="87"/>
    </location>
</feature>
<keyword evidence="11" id="KW-1185">Reference proteome</keyword>
<dbReference type="InterPro" id="IPR021109">
    <property type="entry name" value="Peptidase_aspartic_dom_sf"/>
</dbReference>
<evidence type="ECO:0000313" key="10">
    <source>
        <dbReference type="Ensembl" id="ENSPTEP00000017422.1"/>
    </source>
</evidence>
<proteinExistence type="inferred from homology"/>
<dbReference type="Proteomes" id="UP000694416">
    <property type="component" value="Unplaced"/>
</dbReference>
<keyword evidence="2" id="KW-0645">Protease</keyword>
<evidence type="ECO:0000256" key="8">
    <source>
        <dbReference type="PIRSR" id="PIRSR601461-2"/>
    </source>
</evidence>
<dbReference type="GO" id="GO:0006508">
    <property type="term" value="P:proteolysis"/>
    <property type="evidence" value="ECO:0007669"/>
    <property type="project" value="UniProtKB-KW"/>
</dbReference>
<dbReference type="Pfam" id="PF00026">
    <property type="entry name" value="Asp"/>
    <property type="match status" value="1"/>
</dbReference>
<reference evidence="10" key="1">
    <citation type="submission" date="2025-08" db="UniProtKB">
        <authorList>
            <consortium name="Ensembl"/>
        </authorList>
    </citation>
    <scope>IDENTIFICATION</scope>
</reference>
<dbReference type="PANTHER" id="PTHR47966:SF22">
    <property type="entry name" value="PEPSIN A-3-RELATED"/>
    <property type="match status" value="1"/>
</dbReference>
<dbReference type="AlphaFoldDB" id="A0A8C9HJA0"/>
<keyword evidence="7 8" id="KW-1015">Disulfide bond</keyword>
<comment type="similarity">
    <text evidence="1">Belongs to the peptidase A1 family.</text>
</comment>
<name>A0A8C9HJA0_9PRIM</name>
<evidence type="ECO:0000256" key="7">
    <source>
        <dbReference type="ARBA" id="ARBA00023157"/>
    </source>
</evidence>
<organism evidence="10 11">
    <name type="scientific">Piliocolobus tephrosceles</name>
    <name type="common">Ugandan red Colobus</name>
    <dbReference type="NCBI Taxonomy" id="591936"/>
    <lineage>
        <taxon>Eukaryota</taxon>
        <taxon>Metazoa</taxon>
        <taxon>Chordata</taxon>
        <taxon>Craniata</taxon>
        <taxon>Vertebrata</taxon>
        <taxon>Euteleostomi</taxon>
        <taxon>Mammalia</taxon>
        <taxon>Eutheria</taxon>
        <taxon>Euarchontoglires</taxon>
        <taxon>Primates</taxon>
        <taxon>Haplorrhini</taxon>
        <taxon>Catarrhini</taxon>
        <taxon>Cercopithecidae</taxon>
        <taxon>Colobinae</taxon>
        <taxon>Piliocolobus</taxon>
    </lineage>
</organism>
<reference evidence="10" key="2">
    <citation type="submission" date="2025-09" db="UniProtKB">
        <authorList>
            <consortium name="Ensembl"/>
        </authorList>
    </citation>
    <scope>IDENTIFICATION</scope>
</reference>
<evidence type="ECO:0000256" key="4">
    <source>
        <dbReference type="ARBA" id="ARBA00022757"/>
    </source>
</evidence>
<dbReference type="InterPro" id="IPR033121">
    <property type="entry name" value="PEPTIDASE_A1"/>
</dbReference>
<feature type="disulfide bond" evidence="8">
    <location>
        <begin position="8"/>
        <end position="12"/>
    </location>
</feature>
<keyword evidence="6" id="KW-0865">Zymogen</keyword>
<evidence type="ECO:0000259" key="9">
    <source>
        <dbReference type="PROSITE" id="PS51767"/>
    </source>
</evidence>
<sequence length="87" mass="9041">MNGKTIACSKGCQAIVDTGTSLLTGPTSAIANIQSDIGASENSDDEMVVSCSAISSLPDIVFTINGVQYPVPPSAYILQVRGLWTIH</sequence>
<evidence type="ECO:0000256" key="3">
    <source>
        <dbReference type="ARBA" id="ARBA00022750"/>
    </source>
</evidence>
<dbReference type="InterPro" id="IPR001461">
    <property type="entry name" value="Aspartic_peptidase_A1"/>
</dbReference>
<evidence type="ECO:0000256" key="2">
    <source>
        <dbReference type="ARBA" id="ARBA00022670"/>
    </source>
</evidence>
<dbReference type="PROSITE" id="PS51767">
    <property type="entry name" value="PEPTIDASE_A1"/>
    <property type="match status" value="1"/>
</dbReference>
<keyword evidence="4" id="KW-0222">Digestion</keyword>
<keyword evidence="5" id="KW-0378">Hydrolase</keyword>
<dbReference type="InterPro" id="IPR001969">
    <property type="entry name" value="Aspartic_peptidase_AS"/>
</dbReference>
<dbReference type="Ensembl" id="ENSPTET00000025687.1">
    <property type="protein sequence ID" value="ENSPTEP00000017422.1"/>
    <property type="gene ID" value="ENSPTEG00000018938.1"/>
</dbReference>
<dbReference type="GO" id="GO:0004190">
    <property type="term" value="F:aspartic-type endopeptidase activity"/>
    <property type="evidence" value="ECO:0007669"/>
    <property type="project" value="UniProtKB-KW"/>
</dbReference>
<dbReference type="Gene3D" id="2.40.70.10">
    <property type="entry name" value="Acid Proteases"/>
    <property type="match status" value="1"/>
</dbReference>
<evidence type="ECO:0000256" key="1">
    <source>
        <dbReference type="ARBA" id="ARBA00007447"/>
    </source>
</evidence>
<keyword evidence="3" id="KW-0064">Aspartyl protease</keyword>
<evidence type="ECO:0000256" key="6">
    <source>
        <dbReference type="ARBA" id="ARBA00023145"/>
    </source>
</evidence>
<protein>
    <recommendedName>
        <fullName evidence="9">Peptidase A1 domain-containing protein</fullName>
    </recommendedName>
</protein>
<evidence type="ECO:0000256" key="5">
    <source>
        <dbReference type="ARBA" id="ARBA00022801"/>
    </source>
</evidence>
<dbReference type="SUPFAM" id="SSF50630">
    <property type="entry name" value="Acid proteases"/>
    <property type="match status" value="1"/>
</dbReference>
<dbReference type="GO" id="GO:0070062">
    <property type="term" value="C:extracellular exosome"/>
    <property type="evidence" value="ECO:0007669"/>
    <property type="project" value="TreeGrafter"/>
</dbReference>
<accession>A0A8C9HJA0</accession>